<dbReference type="Proteomes" id="UP001595952">
    <property type="component" value="Unassembled WGS sequence"/>
</dbReference>
<dbReference type="EMBL" id="JBHSEI010000012">
    <property type="protein sequence ID" value="MFC4640040.1"/>
    <property type="molecule type" value="Genomic_DNA"/>
</dbReference>
<organism evidence="1 2">
    <name type="scientific">Deinococcus hohokamensis</name>
    <dbReference type="NCBI Taxonomy" id="309883"/>
    <lineage>
        <taxon>Bacteria</taxon>
        <taxon>Thermotogati</taxon>
        <taxon>Deinococcota</taxon>
        <taxon>Deinococci</taxon>
        <taxon>Deinococcales</taxon>
        <taxon>Deinococcaceae</taxon>
        <taxon>Deinococcus</taxon>
    </lineage>
</organism>
<keyword evidence="2" id="KW-1185">Reference proteome</keyword>
<dbReference type="RefSeq" id="WP_380063030.1">
    <property type="nucleotide sequence ID" value="NZ_JBHSEI010000012.1"/>
</dbReference>
<sequence length="96" mass="10807">MRYDDLRVLMDYPTNQPLTSILNNVMQYCRQHGLPPLTIIVVNQAGVPGAGFSIDHNKPPYKEQEAVFAQEWFKLIPPTAAEFQAAMAWSKTLSAD</sequence>
<evidence type="ECO:0000313" key="1">
    <source>
        <dbReference type="EMBL" id="MFC4640040.1"/>
    </source>
</evidence>
<proteinExistence type="predicted"/>
<name>A0ABV9IF74_9DEIO</name>
<protein>
    <submittedName>
        <fullName evidence="1">Uncharacterized protein</fullName>
    </submittedName>
</protein>
<comment type="caution">
    <text evidence="1">The sequence shown here is derived from an EMBL/GenBank/DDBJ whole genome shotgun (WGS) entry which is preliminary data.</text>
</comment>
<evidence type="ECO:0000313" key="2">
    <source>
        <dbReference type="Proteomes" id="UP001595952"/>
    </source>
</evidence>
<gene>
    <name evidence="1" type="ORF">ACFO0D_17060</name>
</gene>
<reference evidence="2" key="1">
    <citation type="journal article" date="2019" name="Int. J. Syst. Evol. Microbiol.">
        <title>The Global Catalogue of Microorganisms (GCM) 10K type strain sequencing project: providing services to taxonomists for standard genome sequencing and annotation.</title>
        <authorList>
            <consortium name="The Broad Institute Genomics Platform"/>
            <consortium name="The Broad Institute Genome Sequencing Center for Infectious Disease"/>
            <person name="Wu L."/>
            <person name="Ma J."/>
        </authorList>
    </citation>
    <scope>NUCLEOTIDE SEQUENCE [LARGE SCALE GENOMIC DNA]</scope>
    <source>
        <strain evidence="2">CCUG 55995</strain>
    </source>
</reference>
<accession>A0ABV9IF74</accession>